<feature type="compositionally biased region" description="Low complexity" evidence="1">
    <location>
        <begin position="144"/>
        <end position="163"/>
    </location>
</feature>
<dbReference type="FunFam" id="1.10.8.60:FF:000030">
    <property type="entry name" value="replication factor C subunit 3"/>
    <property type="match status" value="1"/>
</dbReference>
<feature type="region of interest" description="Disordered" evidence="1">
    <location>
        <begin position="141"/>
        <end position="163"/>
    </location>
</feature>
<dbReference type="GO" id="GO:0003677">
    <property type="term" value="F:DNA binding"/>
    <property type="evidence" value="ECO:0007669"/>
    <property type="project" value="InterPro"/>
</dbReference>
<proteinExistence type="predicted"/>
<feature type="region of interest" description="Disordered" evidence="1">
    <location>
        <begin position="1"/>
        <end position="53"/>
    </location>
</feature>
<dbReference type="STRING" id="56857.A0A200PXN0"/>
<organism evidence="2 3">
    <name type="scientific">Macleaya cordata</name>
    <name type="common">Five-seeded plume-poppy</name>
    <name type="synonym">Bocconia cordata</name>
    <dbReference type="NCBI Taxonomy" id="56857"/>
    <lineage>
        <taxon>Eukaryota</taxon>
        <taxon>Viridiplantae</taxon>
        <taxon>Streptophyta</taxon>
        <taxon>Embryophyta</taxon>
        <taxon>Tracheophyta</taxon>
        <taxon>Spermatophyta</taxon>
        <taxon>Magnoliopsida</taxon>
        <taxon>Ranunculales</taxon>
        <taxon>Papaveraceae</taxon>
        <taxon>Papaveroideae</taxon>
        <taxon>Macleaya</taxon>
    </lineage>
</organism>
<dbReference type="PANTHER" id="PTHR11669">
    <property type="entry name" value="REPLICATION FACTOR C / DNA POLYMERASE III GAMMA-TAU SUBUNIT"/>
    <property type="match status" value="1"/>
</dbReference>
<keyword evidence="3" id="KW-1185">Reference proteome</keyword>
<dbReference type="GO" id="GO:0006281">
    <property type="term" value="P:DNA repair"/>
    <property type="evidence" value="ECO:0007669"/>
    <property type="project" value="TreeGrafter"/>
</dbReference>
<dbReference type="SUPFAM" id="SSF52540">
    <property type="entry name" value="P-loop containing nucleoside triphosphate hydrolases"/>
    <property type="match status" value="1"/>
</dbReference>
<dbReference type="PANTHER" id="PTHR11669:SF52">
    <property type="entry name" value="OS10G0574500 PROTEIN"/>
    <property type="match status" value="1"/>
</dbReference>
<dbReference type="Pfam" id="PF21960">
    <property type="entry name" value="RCF1-5-like_lid"/>
    <property type="match status" value="1"/>
</dbReference>
<dbReference type="OMA" id="RSPYYKG"/>
<dbReference type="OrthoDB" id="761538at2759"/>
<dbReference type="AlphaFoldDB" id="A0A200PXN0"/>
<feature type="compositionally biased region" description="Polar residues" evidence="1">
    <location>
        <begin position="1"/>
        <end position="12"/>
    </location>
</feature>
<dbReference type="Gene3D" id="3.40.50.300">
    <property type="entry name" value="P-loop containing nucleotide triphosphate hydrolases"/>
    <property type="match status" value="1"/>
</dbReference>
<dbReference type="Proteomes" id="UP000195402">
    <property type="component" value="Unassembled WGS sequence"/>
</dbReference>
<dbReference type="Gene3D" id="1.20.272.10">
    <property type="match status" value="1"/>
</dbReference>
<dbReference type="InterPro" id="IPR050238">
    <property type="entry name" value="DNA_Rep/Repair_Clamp_Loader"/>
</dbReference>
<evidence type="ECO:0000256" key="1">
    <source>
        <dbReference type="SAM" id="MobiDB-lite"/>
    </source>
</evidence>
<feature type="region of interest" description="Disordered" evidence="1">
    <location>
        <begin position="97"/>
        <end position="117"/>
    </location>
</feature>
<dbReference type="GO" id="GO:0003689">
    <property type="term" value="F:DNA clamp loader activity"/>
    <property type="evidence" value="ECO:0007669"/>
    <property type="project" value="TreeGrafter"/>
</dbReference>
<sequence length="643" mass="73077">MPITTDPNSFSATTTTTTTDSQLPPRPTTRRKQHETRTWKSTGSKNSDLTEENLEEFKRRTGYSKGKIIKNYASTSPYYRGLTDSSLFITRQKGSSTSIALTNSPGKESSHESAGTSASSSISTVFVKIKELGSYCFKRKNGDSSSKVNAAASSSSSSSSSTTVTKNVLKKLEVALMKKTEMNASSVINKEENPLKKINKEEKPLMNNEKSLKERITAGSAGSSGGSAEAVLVREREVVVREKKPLMKESRKYVWADQYRPKDLKDFICNRDKAEYLHNLVKEKGQCSHYIFEGPAGVGKTTMIWAFLREAFGLRNFVVIHETRLKPLFIHPQVVPSIEVDVKVSSHHVELNLSELGGYEKHVIVALIKETETMMKNQARQCDHTNCYAIIIHEADKLSRDAQHYIRWLMERNKSCNKIFFCCTEISKLQHIRSICTVIQLLPPSNKEIVEVLELIAEREGIQLPHQLAERIADNSKHNLRQAIRSFEASWQSNHKFNEDQVIMTGWEEDVANIAENIIEEQSPKQLYIIRGKLQNLIDHNVSPDFIFSSLVGELKTRVSDEVHPKIDAFYLEYKMNSGGIFDGEKSLVLLHSRYKESRGKRNNDLSKDVQHFMMIEEFTAKFMTFYKAYMKKKKNIERANGF</sequence>
<evidence type="ECO:0000313" key="2">
    <source>
        <dbReference type="EMBL" id="OVA02925.1"/>
    </source>
</evidence>
<dbReference type="InParanoid" id="A0A200PXN0"/>
<dbReference type="GO" id="GO:0005663">
    <property type="term" value="C:DNA replication factor C complex"/>
    <property type="evidence" value="ECO:0007669"/>
    <property type="project" value="TreeGrafter"/>
</dbReference>
<accession>A0A200PXN0</accession>
<dbReference type="GO" id="GO:0006261">
    <property type="term" value="P:DNA-templated DNA replication"/>
    <property type="evidence" value="ECO:0007669"/>
    <property type="project" value="TreeGrafter"/>
</dbReference>
<comment type="caution">
    <text evidence="2">The sequence shown here is derived from an EMBL/GenBank/DDBJ whole genome shotgun (WGS) entry which is preliminary data.</text>
</comment>
<dbReference type="InterPro" id="IPR008921">
    <property type="entry name" value="DNA_pol3_clamp-load_cplx_C"/>
</dbReference>
<feature type="compositionally biased region" description="Polar residues" evidence="1">
    <location>
        <begin position="97"/>
        <end position="107"/>
    </location>
</feature>
<protein>
    <recommendedName>
        <fullName evidence="4">AAA+ ATPase domain</fullName>
    </recommendedName>
</protein>
<dbReference type="GO" id="GO:0005634">
    <property type="term" value="C:nucleus"/>
    <property type="evidence" value="ECO:0007669"/>
    <property type="project" value="TreeGrafter"/>
</dbReference>
<dbReference type="EMBL" id="MVGT01003947">
    <property type="protein sequence ID" value="OVA02925.1"/>
    <property type="molecule type" value="Genomic_DNA"/>
</dbReference>
<dbReference type="InterPro" id="IPR027417">
    <property type="entry name" value="P-loop_NTPase"/>
</dbReference>
<evidence type="ECO:0008006" key="4">
    <source>
        <dbReference type="Google" id="ProtNLM"/>
    </source>
</evidence>
<evidence type="ECO:0000313" key="3">
    <source>
        <dbReference type="Proteomes" id="UP000195402"/>
    </source>
</evidence>
<dbReference type="SUPFAM" id="SSF48019">
    <property type="entry name" value="post-AAA+ oligomerization domain-like"/>
    <property type="match status" value="1"/>
</dbReference>
<dbReference type="Gene3D" id="1.10.8.60">
    <property type="match status" value="1"/>
</dbReference>
<name>A0A200PXN0_MACCD</name>
<gene>
    <name evidence="2" type="ORF">BVC80_9095g128</name>
</gene>
<reference evidence="2 3" key="1">
    <citation type="journal article" date="2017" name="Mol. Plant">
        <title>The Genome of Medicinal Plant Macleaya cordata Provides New Insights into Benzylisoquinoline Alkaloids Metabolism.</title>
        <authorList>
            <person name="Liu X."/>
            <person name="Liu Y."/>
            <person name="Huang P."/>
            <person name="Ma Y."/>
            <person name="Qing Z."/>
            <person name="Tang Q."/>
            <person name="Cao H."/>
            <person name="Cheng P."/>
            <person name="Zheng Y."/>
            <person name="Yuan Z."/>
            <person name="Zhou Y."/>
            <person name="Liu J."/>
            <person name="Tang Z."/>
            <person name="Zhuo Y."/>
            <person name="Zhang Y."/>
            <person name="Yu L."/>
            <person name="Huang J."/>
            <person name="Yang P."/>
            <person name="Peng Q."/>
            <person name="Zhang J."/>
            <person name="Jiang W."/>
            <person name="Zhang Z."/>
            <person name="Lin K."/>
            <person name="Ro D.K."/>
            <person name="Chen X."/>
            <person name="Xiong X."/>
            <person name="Shang Y."/>
            <person name="Huang S."/>
            <person name="Zeng J."/>
        </authorList>
    </citation>
    <scope>NUCLEOTIDE SEQUENCE [LARGE SCALE GENOMIC DNA]</scope>
    <source>
        <strain evidence="3">cv. BLH2017</strain>
        <tissue evidence="2">Root</tissue>
    </source>
</reference>